<evidence type="ECO:0000313" key="2">
    <source>
        <dbReference type="EMBL" id="MSR92479.1"/>
    </source>
</evidence>
<dbReference type="EMBL" id="VULX01000032">
    <property type="protein sequence ID" value="MSR92479.1"/>
    <property type="molecule type" value="Genomic_DNA"/>
</dbReference>
<dbReference type="InterPro" id="IPR014710">
    <property type="entry name" value="RmlC-like_jellyroll"/>
</dbReference>
<reference evidence="2 3" key="1">
    <citation type="submission" date="2019-08" db="EMBL/GenBank/DDBJ databases">
        <title>In-depth cultivation of the pig gut microbiome towards novel bacterial diversity and tailored functional studies.</title>
        <authorList>
            <person name="Wylensek D."/>
            <person name="Hitch T.C.A."/>
            <person name="Clavel T."/>
        </authorList>
    </citation>
    <scope>NUCLEOTIDE SEQUENCE [LARGE SCALE GENOMIC DNA]</scope>
    <source>
        <strain evidence="2 3">WCA-383-APC-5B</strain>
    </source>
</reference>
<organism evidence="2 3">
    <name type="scientific">Inconstantimicrobium porci</name>
    <dbReference type="NCBI Taxonomy" id="2652291"/>
    <lineage>
        <taxon>Bacteria</taxon>
        <taxon>Bacillati</taxon>
        <taxon>Bacillota</taxon>
        <taxon>Clostridia</taxon>
        <taxon>Eubacteriales</taxon>
        <taxon>Clostridiaceae</taxon>
        <taxon>Inconstantimicrobium</taxon>
    </lineage>
</organism>
<comment type="caution">
    <text evidence="2">The sequence shown here is derived from an EMBL/GenBank/DDBJ whole genome shotgun (WGS) entry which is preliminary data.</text>
</comment>
<feature type="domain" description="Cupin type-2" evidence="1">
    <location>
        <begin position="34"/>
        <end position="94"/>
    </location>
</feature>
<accession>A0A7X2N0K9</accession>
<gene>
    <name evidence="2" type="ORF">FYJ33_14030</name>
</gene>
<dbReference type="Pfam" id="PF07883">
    <property type="entry name" value="Cupin_2"/>
    <property type="match status" value="1"/>
</dbReference>
<protein>
    <submittedName>
        <fullName evidence="2">Cupin domain-containing protein</fullName>
    </submittedName>
</protein>
<sequence length="108" mass="12109">MKVVDKVELNPINIESLGDSKKLLGINSKFKTMYFNFEEGKGLPDHVHNSYASIFVYDGKVEITFTTGEKFMLDKGGYLAFDARVKHNVIAQVPSRVLVNISAELNVK</sequence>
<dbReference type="AlphaFoldDB" id="A0A7X2N0K9"/>
<evidence type="ECO:0000313" key="3">
    <source>
        <dbReference type="Proteomes" id="UP000460287"/>
    </source>
</evidence>
<proteinExistence type="predicted"/>
<dbReference type="InterPro" id="IPR011051">
    <property type="entry name" value="RmlC_Cupin_sf"/>
</dbReference>
<evidence type="ECO:0000259" key="1">
    <source>
        <dbReference type="Pfam" id="PF07883"/>
    </source>
</evidence>
<keyword evidence="3" id="KW-1185">Reference proteome</keyword>
<dbReference type="SUPFAM" id="SSF51182">
    <property type="entry name" value="RmlC-like cupins"/>
    <property type="match status" value="1"/>
</dbReference>
<dbReference type="Proteomes" id="UP000460287">
    <property type="component" value="Unassembled WGS sequence"/>
</dbReference>
<dbReference type="InterPro" id="IPR013096">
    <property type="entry name" value="Cupin_2"/>
</dbReference>
<name>A0A7X2N0K9_9CLOT</name>
<dbReference type="Gene3D" id="2.60.120.10">
    <property type="entry name" value="Jelly Rolls"/>
    <property type="match status" value="1"/>
</dbReference>